<evidence type="ECO:0000313" key="4">
    <source>
        <dbReference type="Proteomes" id="UP000284395"/>
    </source>
</evidence>
<dbReference type="Proteomes" id="UP000284395">
    <property type="component" value="Unassembled WGS sequence"/>
</dbReference>
<evidence type="ECO:0000256" key="1">
    <source>
        <dbReference type="ARBA" id="ARBA00023002"/>
    </source>
</evidence>
<evidence type="ECO:0000259" key="2">
    <source>
        <dbReference type="SMART" id="SM00903"/>
    </source>
</evidence>
<dbReference type="InterPro" id="IPR050268">
    <property type="entry name" value="NADH-dep_flavin_reductase"/>
</dbReference>
<sequence length="163" mass="17586">MSDTAAINTIDKRALRDCCGRFATGVTVITTRTPEGDHGMTVSAFMSLSLDPPLICISVDNQAKMLPRIEAAGRYAVSVLPEHMRAHALHFAGKPEAGFTDLFEERHGLPVLREAGAVIVTELVQRIPAGDHVLLVGHVRHLSHDPLARPLLWHGGQFGSLAA</sequence>
<dbReference type="SUPFAM" id="SSF50475">
    <property type="entry name" value="FMN-binding split barrel"/>
    <property type="match status" value="1"/>
</dbReference>
<keyword evidence="1" id="KW-0560">Oxidoreductase</keyword>
<dbReference type="GO" id="GO:0042602">
    <property type="term" value="F:riboflavin reductase (NADPH) activity"/>
    <property type="evidence" value="ECO:0007669"/>
    <property type="project" value="TreeGrafter"/>
</dbReference>
<reference evidence="3 4" key="1">
    <citation type="submission" date="2018-09" db="EMBL/GenBank/DDBJ databases">
        <title>Altererythrobacter spongiae sp. nov., isolated from a marine sponge.</title>
        <authorList>
            <person name="Zhuang L."/>
            <person name="Luo L."/>
        </authorList>
    </citation>
    <scope>NUCLEOTIDE SEQUENCE [LARGE SCALE GENOMIC DNA]</scope>
    <source>
        <strain evidence="3 4">HN-Y73</strain>
    </source>
</reference>
<evidence type="ECO:0000313" key="3">
    <source>
        <dbReference type="EMBL" id="RKF23087.1"/>
    </source>
</evidence>
<keyword evidence="4" id="KW-1185">Reference proteome</keyword>
<dbReference type="Gene3D" id="2.30.110.10">
    <property type="entry name" value="Electron Transport, Fmn-binding Protein, Chain A"/>
    <property type="match status" value="1"/>
</dbReference>
<comment type="caution">
    <text evidence="3">The sequence shown here is derived from an EMBL/GenBank/DDBJ whole genome shotgun (WGS) entry which is preliminary data.</text>
</comment>
<gene>
    <name evidence="3" type="ORF">D6851_00880</name>
</gene>
<dbReference type="Pfam" id="PF01613">
    <property type="entry name" value="Flavin_Reduct"/>
    <property type="match status" value="1"/>
</dbReference>
<dbReference type="InterPro" id="IPR012349">
    <property type="entry name" value="Split_barrel_FMN-bd"/>
</dbReference>
<dbReference type="GO" id="GO:0010181">
    <property type="term" value="F:FMN binding"/>
    <property type="evidence" value="ECO:0007669"/>
    <property type="project" value="InterPro"/>
</dbReference>
<dbReference type="PANTHER" id="PTHR30466">
    <property type="entry name" value="FLAVIN REDUCTASE"/>
    <property type="match status" value="1"/>
</dbReference>
<proteinExistence type="predicted"/>
<dbReference type="EMBL" id="RAPF01000001">
    <property type="protein sequence ID" value="RKF23087.1"/>
    <property type="molecule type" value="Genomic_DNA"/>
</dbReference>
<dbReference type="PANTHER" id="PTHR30466:SF1">
    <property type="entry name" value="FMN REDUCTASE (NADH) RUTF"/>
    <property type="match status" value="1"/>
</dbReference>
<dbReference type="SMART" id="SM00903">
    <property type="entry name" value="Flavin_Reduct"/>
    <property type="match status" value="1"/>
</dbReference>
<protein>
    <submittedName>
        <fullName evidence="3">Flavin reductase</fullName>
    </submittedName>
</protein>
<dbReference type="RefSeq" id="WP_120322991.1">
    <property type="nucleotide sequence ID" value="NZ_RAPF01000001.1"/>
</dbReference>
<dbReference type="OrthoDB" id="9792858at2"/>
<dbReference type="GO" id="GO:0006208">
    <property type="term" value="P:pyrimidine nucleobase catabolic process"/>
    <property type="evidence" value="ECO:0007669"/>
    <property type="project" value="TreeGrafter"/>
</dbReference>
<feature type="domain" description="Flavin reductase like" evidence="2">
    <location>
        <begin position="19"/>
        <end position="160"/>
    </location>
</feature>
<name>A0A420EQY2_9SPHN</name>
<organism evidence="3 4">
    <name type="scientific">Altericroceibacterium spongiae</name>
    <dbReference type="NCBI Taxonomy" id="2320269"/>
    <lineage>
        <taxon>Bacteria</taxon>
        <taxon>Pseudomonadati</taxon>
        <taxon>Pseudomonadota</taxon>
        <taxon>Alphaproteobacteria</taxon>
        <taxon>Sphingomonadales</taxon>
        <taxon>Erythrobacteraceae</taxon>
        <taxon>Altericroceibacterium</taxon>
    </lineage>
</organism>
<dbReference type="AlphaFoldDB" id="A0A420EQY2"/>
<accession>A0A420EQY2</accession>
<dbReference type="InterPro" id="IPR002563">
    <property type="entry name" value="Flavin_Rdtase-like_dom"/>
</dbReference>